<reference evidence="1" key="1">
    <citation type="submission" date="2021-05" db="EMBL/GenBank/DDBJ databases">
        <authorList>
            <person name="Scholz U."/>
            <person name="Mascher M."/>
            <person name="Fiebig A."/>
        </authorList>
    </citation>
    <scope>NUCLEOTIDE SEQUENCE [LARGE SCALE GENOMIC DNA]</scope>
</reference>
<protein>
    <submittedName>
        <fullName evidence="1">Uncharacterized protein</fullName>
    </submittedName>
</protein>
<reference evidence="1" key="2">
    <citation type="submission" date="2025-09" db="UniProtKB">
        <authorList>
            <consortium name="EnsemblPlants"/>
        </authorList>
    </citation>
    <scope>IDENTIFICATION</scope>
</reference>
<name>A0ACD5VGH6_AVESA</name>
<sequence length="264" mass="29045">MQFSGNRQRHTHIPADRVDLSRNPKVERARLYKWPRSNTRAHRPHLLARSFCRTLQRRESCQEPSSMDVTPSAGDSAAAVPQSKAWEWEGRVVSAVPAATADEAWALLSDFLAFHRWHPRVAICRLASGAAAPAAGCVRYCEGTPPGDGTPADWAHETLLEHDQARRFFRYEMNDNNMGFGSFFAAFRVVPAPAGGCELRWEFECEPVRGTPKEALVARLQAGLDGMAARVHEHVLSARAAPAVVAAGRLEAADALKLDNSIVV</sequence>
<evidence type="ECO:0000313" key="1">
    <source>
        <dbReference type="EnsemblPlants" id="AVESA.00010b.r2.3AG0420490.1.CDS"/>
    </source>
</evidence>
<organism evidence="1 2">
    <name type="scientific">Avena sativa</name>
    <name type="common">Oat</name>
    <dbReference type="NCBI Taxonomy" id="4498"/>
    <lineage>
        <taxon>Eukaryota</taxon>
        <taxon>Viridiplantae</taxon>
        <taxon>Streptophyta</taxon>
        <taxon>Embryophyta</taxon>
        <taxon>Tracheophyta</taxon>
        <taxon>Spermatophyta</taxon>
        <taxon>Magnoliopsida</taxon>
        <taxon>Liliopsida</taxon>
        <taxon>Poales</taxon>
        <taxon>Poaceae</taxon>
        <taxon>BOP clade</taxon>
        <taxon>Pooideae</taxon>
        <taxon>Poodae</taxon>
        <taxon>Poeae</taxon>
        <taxon>Poeae Chloroplast Group 1 (Aveneae type)</taxon>
        <taxon>Aveninae</taxon>
        <taxon>Avena</taxon>
    </lineage>
</organism>
<accession>A0ACD5VGH6</accession>
<keyword evidence="2" id="KW-1185">Reference proteome</keyword>
<dbReference type="Proteomes" id="UP001732700">
    <property type="component" value="Chromosome 3A"/>
</dbReference>
<evidence type="ECO:0000313" key="2">
    <source>
        <dbReference type="Proteomes" id="UP001732700"/>
    </source>
</evidence>
<dbReference type="EnsemblPlants" id="AVESA.00010b.r2.3AG0420490.1">
    <property type="protein sequence ID" value="AVESA.00010b.r2.3AG0420490.1.CDS"/>
    <property type="gene ID" value="AVESA.00010b.r2.3AG0420490"/>
</dbReference>
<proteinExistence type="predicted"/>